<dbReference type="PANTHER" id="PTHR43355">
    <property type="entry name" value="FLAVIN REDUCTASE (NADPH)"/>
    <property type="match status" value="1"/>
</dbReference>
<dbReference type="InterPro" id="IPR016040">
    <property type="entry name" value="NAD(P)-bd_dom"/>
</dbReference>
<evidence type="ECO:0000259" key="1">
    <source>
        <dbReference type="Pfam" id="PF13460"/>
    </source>
</evidence>
<comment type="caution">
    <text evidence="2">The sequence shown here is derived from an EMBL/GenBank/DDBJ whole genome shotgun (WGS) entry which is preliminary data.</text>
</comment>
<evidence type="ECO:0000313" key="2">
    <source>
        <dbReference type="EMBL" id="GAA1567234.1"/>
    </source>
</evidence>
<dbReference type="InterPro" id="IPR036291">
    <property type="entry name" value="NAD(P)-bd_dom_sf"/>
</dbReference>
<dbReference type="PANTHER" id="PTHR43355:SF2">
    <property type="entry name" value="FLAVIN REDUCTASE (NADPH)"/>
    <property type="match status" value="1"/>
</dbReference>
<dbReference type="SUPFAM" id="SSF51735">
    <property type="entry name" value="NAD(P)-binding Rossmann-fold domains"/>
    <property type="match status" value="1"/>
</dbReference>
<dbReference type="Gene3D" id="3.40.50.720">
    <property type="entry name" value="NAD(P)-binding Rossmann-like Domain"/>
    <property type="match status" value="1"/>
</dbReference>
<proteinExistence type="predicted"/>
<protein>
    <submittedName>
        <fullName evidence="2">NAD(P)H-binding protein</fullName>
    </submittedName>
</protein>
<name>A0ABP4NV79_9ACTN</name>
<reference evidence="3" key="1">
    <citation type="journal article" date="2019" name="Int. J. Syst. Evol. Microbiol.">
        <title>The Global Catalogue of Microorganisms (GCM) 10K type strain sequencing project: providing services to taxonomists for standard genome sequencing and annotation.</title>
        <authorList>
            <consortium name="The Broad Institute Genomics Platform"/>
            <consortium name="The Broad Institute Genome Sequencing Center for Infectious Disease"/>
            <person name="Wu L."/>
            <person name="Ma J."/>
        </authorList>
    </citation>
    <scope>NUCLEOTIDE SEQUENCE [LARGE SCALE GENOMIC DNA]</scope>
    <source>
        <strain evidence="3">JCM 14304</strain>
    </source>
</reference>
<organism evidence="2 3">
    <name type="scientific">Kribbella karoonensis</name>
    <dbReference type="NCBI Taxonomy" id="324851"/>
    <lineage>
        <taxon>Bacteria</taxon>
        <taxon>Bacillati</taxon>
        <taxon>Actinomycetota</taxon>
        <taxon>Actinomycetes</taxon>
        <taxon>Propionibacteriales</taxon>
        <taxon>Kribbellaceae</taxon>
        <taxon>Kribbella</taxon>
    </lineage>
</organism>
<sequence length="231" mass="24962">MKLVVFGAHGGTGLHLTRQALELGHGVVAVTRRPGEFPVVHPRLTVTGGDVYEVEDVAAAVEGADAVLSALGVPFTRRPVTVYSRGTANIVAAMERHGVKRIVVISSVSTDPHPHGEAGFLMNKVIQPLVTATIGRTTYADMRRMEADLRATTLDWTVVRPAGLYDADRVTAYRLEEDRTDGFRTSRADLAASVLAQLDTTQWVHRNVAVTTSDGAPSLLQLMFGEALPRR</sequence>
<dbReference type="EMBL" id="BAAAND010000001">
    <property type="protein sequence ID" value="GAA1567234.1"/>
    <property type="molecule type" value="Genomic_DNA"/>
</dbReference>
<dbReference type="RefSeq" id="WP_344187805.1">
    <property type="nucleotide sequence ID" value="NZ_BAAAND010000001.1"/>
</dbReference>
<dbReference type="Proteomes" id="UP001500190">
    <property type="component" value="Unassembled WGS sequence"/>
</dbReference>
<feature type="domain" description="NAD(P)-binding" evidence="1">
    <location>
        <begin position="7"/>
        <end position="200"/>
    </location>
</feature>
<evidence type="ECO:0000313" key="3">
    <source>
        <dbReference type="Proteomes" id="UP001500190"/>
    </source>
</evidence>
<dbReference type="Pfam" id="PF13460">
    <property type="entry name" value="NAD_binding_10"/>
    <property type="match status" value="1"/>
</dbReference>
<accession>A0ABP4NV79</accession>
<gene>
    <name evidence="2" type="ORF">GCM10009742_06230</name>
</gene>
<keyword evidence="3" id="KW-1185">Reference proteome</keyword>
<dbReference type="InterPro" id="IPR051606">
    <property type="entry name" value="Polyketide_Oxido-like"/>
</dbReference>